<keyword evidence="3" id="KW-1185">Reference proteome</keyword>
<reference evidence="2 3" key="1">
    <citation type="submission" date="2019-02" db="EMBL/GenBank/DDBJ databases">
        <title>Deep-cultivation of Planctomycetes and their phenomic and genomic characterization uncovers novel biology.</title>
        <authorList>
            <person name="Wiegand S."/>
            <person name="Jogler M."/>
            <person name="Boedeker C."/>
            <person name="Pinto D."/>
            <person name="Vollmers J."/>
            <person name="Rivas-Marin E."/>
            <person name="Kohn T."/>
            <person name="Peeters S.H."/>
            <person name="Heuer A."/>
            <person name="Rast P."/>
            <person name="Oberbeckmann S."/>
            <person name="Bunk B."/>
            <person name="Jeske O."/>
            <person name="Meyerdierks A."/>
            <person name="Storesund J.E."/>
            <person name="Kallscheuer N."/>
            <person name="Luecker S."/>
            <person name="Lage O.M."/>
            <person name="Pohl T."/>
            <person name="Merkel B.J."/>
            <person name="Hornburger P."/>
            <person name="Mueller R.-W."/>
            <person name="Bruemmer F."/>
            <person name="Labrenz M."/>
            <person name="Spormann A.M."/>
            <person name="Op den Camp H."/>
            <person name="Overmann J."/>
            <person name="Amann R."/>
            <person name="Jetten M.S.M."/>
            <person name="Mascher T."/>
            <person name="Medema M.H."/>
            <person name="Devos D.P."/>
            <person name="Kaster A.-K."/>
            <person name="Ovreas L."/>
            <person name="Rohde M."/>
            <person name="Galperin M.Y."/>
            <person name="Jogler C."/>
        </authorList>
    </citation>
    <scope>NUCLEOTIDE SEQUENCE [LARGE SCALE GENOMIC DNA]</scope>
    <source>
        <strain evidence="2 3">Pan189</strain>
    </source>
</reference>
<evidence type="ECO:0000313" key="3">
    <source>
        <dbReference type="Proteomes" id="UP000317318"/>
    </source>
</evidence>
<proteinExistence type="predicted"/>
<dbReference type="SUPFAM" id="SSF53300">
    <property type="entry name" value="vWA-like"/>
    <property type="match status" value="1"/>
</dbReference>
<gene>
    <name evidence="2" type="ORF">Pan189_00310</name>
</gene>
<dbReference type="RefSeq" id="WP_145361951.1">
    <property type="nucleotide sequence ID" value="NZ_CP036268.1"/>
</dbReference>
<dbReference type="Gene3D" id="3.40.50.410">
    <property type="entry name" value="von Willebrand factor, type A domain"/>
    <property type="match status" value="1"/>
</dbReference>
<evidence type="ECO:0000259" key="1">
    <source>
        <dbReference type="Pfam" id="PF13519"/>
    </source>
</evidence>
<dbReference type="Pfam" id="PF13519">
    <property type="entry name" value="VWA_2"/>
    <property type="match status" value="1"/>
</dbReference>
<dbReference type="EMBL" id="CP036268">
    <property type="protein sequence ID" value="QDT35678.1"/>
    <property type="molecule type" value="Genomic_DNA"/>
</dbReference>
<dbReference type="Proteomes" id="UP000317318">
    <property type="component" value="Chromosome"/>
</dbReference>
<dbReference type="CDD" id="cd00198">
    <property type="entry name" value="vWFA"/>
    <property type="match status" value="1"/>
</dbReference>
<sequence>MPDFEYSRFDGSEEFQPQSADQVFDQISEYMLDYGESVLDQLEDLAEEHPELIEALLKQGNIEQDENGQFVITPKGLRRVENKALEELFDVTRKDKLGKHETEFRGAGETIHEESKPYEFGDPVSNLDMHETLKNALYRQGGGSPIGIAEDDFVVHDTEYQTSCATVVLVDMSGSMMRYGKYGAAKKVALAMQSLVRGKYQGDFLQFVGFYTYASPMTERELMNSAPKPVSIYDPRVRLRISLDNPPAFVPQHFTNIQAGLQFARRILSRQAAPNKQIITITDGEPTAHIEGRDVVLIYPPDEKTAGMTLQEVKKCATDGIHLSSFALVEDYFYLGLVNFVEKMAQVSGGVSAYCNASDLGNMVIESFKNGRKTRRAM</sequence>
<dbReference type="OrthoDB" id="9766126at2"/>
<dbReference type="KEGG" id="svp:Pan189_00310"/>
<name>A0A517QVP1_9PLAN</name>
<dbReference type="InterPro" id="IPR036465">
    <property type="entry name" value="vWFA_dom_sf"/>
</dbReference>
<protein>
    <recommendedName>
        <fullName evidence="1">VWFA domain-containing protein</fullName>
    </recommendedName>
</protein>
<dbReference type="InterPro" id="IPR002035">
    <property type="entry name" value="VWF_A"/>
</dbReference>
<feature type="domain" description="VWFA" evidence="1">
    <location>
        <begin position="166"/>
        <end position="285"/>
    </location>
</feature>
<accession>A0A517QVP1</accession>
<evidence type="ECO:0000313" key="2">
    <source>
        <dbReference type="EMBL" id="QDT35678.1"/>
    </source>
</evidence>
<organism evidence="2 3">
    <name type="scientific">Stratiformator vulcanicus</name>
    <dbReference type="NCBI Taxonomy" id="2527980"/>
    <lineage>
        <taxon>Bacteria</taxon>
        <taxon>Pseudomonadati</taxon>
        <taxon>Planctomycetota</taxon>
        <taxon>Planctomycetia</taxon>
        <taxon>Planctomycetales</taxon>
        <taxon>Planctomycetaceae</taxon>
        <taxon>Stratiformator</taxon>
    </lineage>
</organism>
<dbReference type="AlphaFoldDB" id="A0A517QVP1"/>